<dbReference type="Proteomes" id="UP000789396">
    <property type="component" value="Unassembled WGS sequence"/>
</dbReference>
<keyword evidence="2" id="KW-1185">Reference proteome</keyword>
<gene>
    <name evidence="1" type="ORF">RFULGI_LOCUS2510</name>
</gene>
<protein>
    <submittedName>
        <fullName evidence="1">16324_t:CDS:1</fullName>
    </submittedName>
</protein>
<organism evidence="1 2">
    <name type="scientific">Racocetra fulgida</name>
    <dbReference type="NCBI Taxonomy" id="60492"/>
    <lineage>
        <taxon>Eukaryota</taxon>
        <taxon>Fungi</taxon>
        <taxon>Fungi incertae sedis</taxon>
        <taxon>Mucoromycota</taxon>
        <taxon>Glomeromycotina</taxon>
        <taxon>Glomeromycetes</taxon>
        <taxon>Diversisporales</taxon>
        <taxon>Gigasporaceae</taxon>
        <taxon>Racocetra</taxon>
    </lineage>
</organism>
<proteinExistence type="predicted"/>
<dbReference type="OrthoDB" id="6347512at2759"/>
<reference evidence="1" key="1">
    <citation type="submission" date="2021-06" db="EMBL/GenBank/DDBJ databases">
        <authorList>
            <person name="Kallberg Y."/>
            <person name="Tangrot J."/>
            <person name="Rosling A."/>
        </authorList>
    </citation>
    <scope>NUCLEOTIDE SEQUENCE</scope>
    <source>
        <strain evidence="1">IN212</strain>
    </source>
</reference>
<accession>A0A9N9F100</accession>
<evidence type="ECO:0000313" key="1">
    <source>
        <dbReference type="EMBL" id="CAG8502602.1"/>
    </source>
</evidence>
<sequence>MSISQDKDRKNTIKDQIDELETLVQWHGLEDTQIVELLEVIIKGKLGEL</sequence>
<name>A0A9N9F100_9GLOM</name>
<comment type="caution">
    <text evidence="1">The sequence shown here is derived from an EMBL/GenBank/DDBJ whole genome shotgun (WGS) entry which is preliminary data.</text>
</comment>
<dbReference type="EMBL" id="CAJVPZ010001909">
    <property type="protein sequence ID" value="CAG8502602.1"/>
    <property type="molecule type" value="Genomic_DNA"/>
</dbReference>
<dbReference type="AlphaFoldDB" id="A0A9N9F100"/>
<evidence type="ECO:0000313" key="2">
    <source>
        <dbReference type="Proteomes" id="UP000789396"/>
    </source>
</evidence>